<dbReference type="InterPro" id="IPR041583">
    <property type="entry name" value="TetR_C_31"/>
</dbReference>
<reference evidence="6 7" key="1">
    <citation type="journal article" date="2013" name="Biodegradation">
        <title>Quantitative proteomic analysis of ibuprofen-degrading Patulibacter sp. strain I11.</title>
        <authorList>
            <person name="Almeida B."/>
            <person name="Kjeldal H."/>
            <person name="Lolas I."/>
            <person name="Knudsen A.D."/>
            <person name="Carvalho G."/>
            <person name="Nielsen K.L."/>
            <person name="Barreto Crespo M.T."/>
            <person name="Stensballe A."/>
            <person name="Nielsen J.L."/>
        </authorList>
    </citation>
    <scope>NUCLEOTIDE SEQUENCE [LARGE SCALE GENOMIC DNA]</scope>
    <source>
        <strain evidence="6 7">I11</strain>
    </source>
</reference>
<dbReference type="GO" id="GO:0000976">
    <property type="term" value="F:transcription cis-regulatory region binding"/>
    <property type="evidence" value="ECO:0007669"/>
    <property type="project" value="TreeGrafter"/>
</dbReference>
<dbReference type="PRINTS" id="PR00455">
    <property type="entry name" value="HTHTETR"/>
</dbReference>
<proteinExistence type="predicted"/>
<keyword evidence="7" id="KW-1185">Reference proteome</keyword>
<dbReference type="InterPro" id="IPR050109">
    <property type="entry name" value="HTH-type_TetR-like_transc_reg"/>
</dbReference>
<evidence type="ECO:0000256" key="2">
    <source>
        <dbReference type="ARBA" id="ARBA00023125"/>
    </source>
</evidence>
<sequence length="198" mass="20895">MARVSDAPAEAASPRERVLRAALRLIGTEGLGAVSHRQVARDAEVSLGTLTYHFRDRDELLRESLRLLVGEEVARLEAIGAGLRTGELGLADLDQLVGTAMAGVVDVSLTVAQFELYLHATRDPRLRDAVAECRAAYDGLAREALVLLGVPDPDEVAPLVVSTVDGLALRRLVTGEDVTAATTRALLLLAAGARALAG</sequence>
<comment type="caution">
    <text evidence="6">The sequence shown here is derived from an EMBL/GenBank/DDBJ whole genome shotgun (WGS) entry which is preliminary data.</text>
</comment>
<keyword evidence="3" id="KW-0804">Transcription</keyword>
<keyword evidence="1" id="KW-0805">Transcription regulation</keyword>
<dbReference type="InterPro" id="IPR009057">
    <property type="entry name" value="Homeodomain-like_sf"/>
</dbReference>
<dbReference type="SUPFAM" id="SSF46689">
    <property type="entry name" value="Homeodomain-like"/>
    <property type="match status" value="1"/>
</dbReference>
<evidence type="ECO:0000313" key="6">
    <source>
        <dbReference type="EMBL" id="EHN10346.1"/>
    </source>
</evidence>
<evidence type="ECO:0000256" key="3">
    <source>
        <dbReference type="ARBA" id="ARBA00023163"/>
    </source>
</evidence>
<dbReference type="PANTHER" id="PTHR30055">
    <property type="entry name" value="HTH-TYPE TRANSCRIPTIONAL REGULATOR RUTR"/>
    <property type="match status" value="1"/>
</dbReference>
<feature type="DNA-binding region" description="H-T-H motif" evidence="4">
    <location>
        <begin position="35"/>
        <end position="54"/>
    </location>
</feature>
<dbReference type="Proteomes" id="UP000005143">
    <property type="component" value="Unassembled WGS sequence"/>
</dbReference>
<dbReference type="PANTHER" id="PTHR30055:SF234">
    <property type="entry name" value="HTH-TYPE TRANSCRIPTIONAL REGULATOR BETI"/>
    <property type="match status" value="1"/>
</dbReference>
<keyword evidence="2 4" id="KW-0238">DNA-binding</keyword>
<evidence type="ECO:0000256" key="4">
    <source>
        <dbReference type="PROSITE-ProRule" id="PRU00335"/>
    </source>
</evidence>
<dbReference type="InterPro" id="IPR001647">
    <property type="entry name" value="HTH_TetR"/>
</dbReference>
<feature type="domain" description="HTH tetR-type" evidence="5">
    <location>
        <begin position="12"/>
        <end position="72"/>
    </location>
</feature>
<dbReference type="Pfam" id="PF17940">
    <property type="entry name" value="TetR_C_31"/>
    <property type="match status" value="1"/>
</dbReference>
<accession>H0E7L1</accession>
<evidence type="ECO:0000313" key="7">
    <source>
        <dbReference type="Proteomes" id="UP000005143"/>
    </source>
</evidence>
<dbReference type="SUPFAM" id="SSF48498">
    <property type="entry name" value="Tetracyclin repressor-like, C-terminal domain"/>
    <property type="match status" value="1"/>
</dbReference>
<evidence type="ECO:0000256" key="1">
    <source>
        <dbReference type="ARBA" id="ARBA00023015"/>
    </source>
</evidence>
<protein>
    <submittedName>
        <fullName evidence="6">Putativetranscriptional regulator</fullName>
    </submittedName>
</protein>
<dbReference type="EMBL" id="AGUD01000226">
    <property type="protein sequence ID" value="EHN10346.1"/>
    <property type="molecule type" value="Genomic_DNA"/>
</dbReference>
<name>H0E7L1_9ACTN</name>
<dbReference type="PROSITE" id="PS50977">
    <property type="entry name" value="HTH_TETR_2"/>
    <property type="match status" value="1"/>
</dbReference>
<evidence type="ECO:0000259" key="5">
    <source>
        <dbReference type="PROSITE" id="PS50977"/>
    </source>
</evidence>
<gene>
    <name evidence="6" type="ORF">PAI11_28130</name>
</gene>
<organism evidence="6 7">
    <name type="scientific">Patulibacter medicamentivorans</name>
    <dbReference type="NCBI Taxonomy" id="1097667"/>
    <lineage>
        <taxon>Bacteria</taxon>
        <taxon>Bacillati</taxon>
        <taxon>Actinomycetota</taxon>
        <taxon>Thermoleophilia</taxon>
        <taxon>Solirubrobacterales</taxon>
        <taxon>Patulibacteraceae</taxon>
        <taxon>Patulibacter</taxon>
    </lineage>
</organism>
<dbReference type="AlphaFoldDB" id="H0E7L1"/>
<dbReference type="InterPro" id="IPR036271">
    <property type="entry name" value="Tet_transcr_reg_TetR-rel_C_sf"/>
</dbReference>
<dbReference type="GO" id="GO:0003700">
    <property type="term" value="F:DNA-binding transcription factor activity"/>
    <property type="evidence" value="ECO:0007669"/>
    <property type="project" value="TreeGrafter"/>
</dbReference>
<dbReference type="Pfam" id="PF00440">
    <property type="entry name" value="TetR_N"/>
    <property type="match status" value="1"/>
</dbReference>
<dbReference type="Gene3D" id="1.10.357.10">
    <property type="entry name" value="Tetracycline Repressor, domain 2"/>
    <property type="match status" value="1"/>
</dbReference>